<dbReference type="Gene3D" id="2.60.40.10">
    <property type="entry name" value="Immunoglobulins"/>
    <property type="match status" value="3"/>
</dbReference>
<dbReference type="PRINTS" id="PR01838">
    <property type="entry name" value="NCAMFAMILY"/>
</dbReference>
<evidence type="ECO:0000313" key="11">
    <source>
        <dbReference type="Ensembl" id="ENSLLEP00000039956.1"/>
    </source>
</evidence>
<evidence type="ECO:0000256" key="8">
    <source>
        <dbReference type="ARBA" id="ARBA00023319"/>
    </source>
</evidence>
<keyword evidence="7" id="KW-0325">Glycoprotein</keyword>
<name>A0A8C5QN17_9ANUR</name>
<dbReference type="PIRSF" id="PIRSF000615">
    <property type="entry name" value="TyrPK_CSF1-R"/>
    <property type="match status" value="1"/>
</dbReference>
<dbReference type="InterPro" id="IPR013783">
    <property type="entry name" value="Ig-like_fold"/>
</dbReference>
<keyword evidence="5" id="KW-0472">Membrane</keyword>
<dbReference type="SUPFAM" id="SSF48726">
    <property type="entry name" value="Immunoglobulin"/>
    <property type="match status" value="3"/>
</dbReference>
<reference evidence="11" key="1">
    <citation type="submission" date="2025-08" db="UniProtKB">
        <authorList>
            <consortium name="Ensembl"/>
        </authorList>
    </citation>
    <scope>IDENTIFICATION</scope>
</reference>
<dbReference type="Ensembl" id="ENSLLET00000041569.1">
    <property type="protein sequence ID" value="ENSLLEP00000039956.1"/>
    <property type="gene ID" value="ENSLLEG00000025428.1"/>
</dbReference>
<dbReference type="GO" id="GO:0005911">
    <property type="term" value="C:cell-cell junction"/>
    <property type="evidence" value="ECO:0007669"/>
    <property type="project" value="TreeGrafter"/>
</dbReference>
<dbReference type="Pfam" id="PF13927">
    <property type="entry name" value="Ig_3"/>
    <property type="match status" value="1"/>
</dbReference>
<accession>A0A8C5QN17</accession>
<keyword evidence="4" id="KW-1133">Transmembrane helix</keyword>
<dbReference type="PANTHER" id="PTHR11640:SF164">
    <property type="entry name" value="MAM DOMAIN-CONTAINING GLYCOSYLPHOSPHATIDYLINOSITOL ANCHOR PROTEIN 1"/>
    <property type="match status" value="1"/>
</dbReference>
<protein>
    <recommendedName>
        <fullName evidence="10">Ig-like domain-containing protein</fullName>
    </recommendedName>
</protein>
<dbReference type="GO" id="GO:0050839">
    <property type="term" value="F:cell adhesion molecule binding"/>
    <property type="evidence" value="ECO:0007669"/>
    <property type="project" value="TreeGrafter"/>
</dbReference>
<evidence type="ECO:0000256" key="5">
    <source>
        <dbReference type="ARBA" id="ARBA00023136"/>
    </source>
</evidence>
<dbReference type="GO" id="GO:0005886">
    <property type="term" value="C:plasma membrane"/>
    <property type="evidence" value="ECO:0007669"/>
    <property type="project" value="TreeGrafter"/>
</dbReference>
<dbReference type="OrthoDB" id="6106100at2759"/>
<dbReference type="InterPro" id="IPR007110">
    <property type="entry name" value="Ig-like_dom"/>
</dbReference>
<evidence type="ECO:0000256" key="3">
    <source>
        <dbReference type="ARBA" id="ARBA00022729"/>
    </source>
</evidence>
<feature type="chain" id="PRO_5034935310" description="Ig-like domain-containing protein" evidence="9">
    <location>
        <begin position="27"/>
        <end position="284"/>
    </location>
</feature>
<keyword evidence="2" id="KW-0812">Transmembrane</keyword>
<evidence type="ECO:0000313" key="12">
    <source>
        <dbReference type="Proteomes" id="UP000694569"/>
    </source>
</evidence>
<evidence type="ECO:0000256" key="2">
    <source>
        <dbReference type="ARBA" id="ARBA00022692"/>
    </source>
</evidence>
<dbReference type="PROSITE" id="PS50835">
    <property type="entry name" value="IG_LIKE"/>
    <property type="match status" value="2"/>
</dbReference>
<comment type="subcellular location">
    <subcellularLocation>
        <location evidence="1">Membrane</location>
        <topology evidence="1">Single-pass type I membrane protein</topology>
    </subcellularLocation>
</comment>
<evidence type="ECO:0000259" key="10">
    <source>
        <dbReference type="PROSITE" id="PS50835"/>
    </source>
</evidence>
<dbReference type="SMART" id="SM00409">
    <property type="entry name" value="IG"/>
    <property type="match status" value="2"/>
</dbReference>
<dbReference type="SMART" id="SM00408">
    <property type="entry name" value="IGc2"/>
    <property type="match status" value="1"/>
</dbReference>
<proteinExistence type="predicted"/>
<organism evidence="11 12">
    <name type="scientific">Leptobrachium leishanense</name>
    <name type="common">Leishan spiny toad</name>
    <dbReference type="NCBI Taxonomy" id="445787"/>
    <lineage>
        <taxon>Eukaryota</taxon>
        <taxon>Metazoa</taxon>
        <taxon>Chordata</taxon>
        <taxon>Craniata</taxon>
        <taxon>Vertebrata</taxon>
        <taxon>Euteleostomi</taxon>
        <taxon>Amphibia</taxon>
        <taxon>Batrachia</taxon>
        <taxon>Anura</taxon>
        <taxon>Pelobatoidea</taxon>
        <taxon>Megophryidae</taxon>
        <taxon>Leptobrachium</taxon>
    </lineage>
</organism>
<dbReference type="GO" id="GO:0098609">
    <property type="term" value="P:cell-cell adhesion"/>
    <property type="evidence" value="ECO:0007669"/>
    <property type="project" value="TreeGrafter"/>
</dbReference>
<keyword evidence="6" id="KW-1015">Disulfide bond</keyword>
<dbReference type="InterPro" id="IPR003598">
    <property type="entry name" value="Ig_sub2"/>
</dbReference>
<evidence type="ECO:0000256" key="7">
    <source>
        <dbReference type="ARBA" id="ARBA00023180"/>
    </source>
</evidence>
<evidence type="ECO:0000256" key="4">
    <source>
        <dbReference type="ARBA" id="ARBA00022989"/>
    </source>
</evidence>
<dbReference type="InterPro" id="IPR003599">
    <property type="entry name" value="Ig_sub"/>
</dbReference>
<keyword evidence="12" id="KW-1185">Reference proteome</keyword>
<evidence type="ECO:0000256" key="9">
    <source>
        <dbReference type="SAM" id="SignalP"/>
    </source>
</evidence>
<reference evidence="11" key="2">
    <citation type="submission" date="2025-09" db="UniProtKB">
        <authorList>
            <consortium name="Ensembl"/>
        </authorList>
    </citation>
    <scope>IDENTIFICATION</scope>
</reference>
<dbReference type="FunFam" id="2.60.40.10:FF:000032">
    <property type="entry name" value="palladin isoform X1"/>
    <property type="match status" value="1"/>
</dbReference>
<feature type="signal peptide" evidence="9">
    <location>
        <begin position="1"/>
        <end position="26"/>
    </location>
</feature>
<evidence type="ECO:0000256" key="6">
    <source>
        <dbReference type="ARBA" id="ARBA00023157"/>
    </source>
</evidence>
<dbReference type="InterPro" id="IPR051275">
    <property type="entry name" value="Cell_adhesion_signaling"/>
</dbReference>
<sequence>MLSMTMMGPRTLSVLISTLLIASAHSSKKLNLNIIPSNGEIYLGEAKYFMCKASQEADLKWMNDDGEVESDPGRYELKKVDETLIGLNITLSSIEPDQVITCKAETDSGEESEEKIRLSIIQKPKIISDFGKKQEFNAGASVKLPCLTEGIPKPKISWMHNGESLSQDPGRVSVGGDGSLQIGKIQLSDAGPYSCRASIDNRNERDQKTMTVIVNAAPVIHLQNDRLNASSKSNTSLTCSVTGNPAPQVNWRRYQLRGRVSDHSMHIQEPESQIILCTVARKSM</sequence>
<dbReference type="Proteomes" id="UP000694569">
    <property type="component" value="Unplaced"/>
</dbReference>
<feature type="domain" description="Ig-like" evidence="10">
    <location>
        <begin position="218"/>
        <end position="284"/>
    </location>
</feature>
<dbReference type="PANTHER" id="PTHR11640">
    <property type="entry name" value="NEPHRIN"/>
    <property type="match status" value="1"/>
</dbReference>
<dbReference type="AlphaFoldDB" id="A0A8C5QN17"/>
<dbReference type="InterPro" id="IPR009138">
    <property type="entry name" value="Neural_cell_adh"/>
</dbReference>
<keyword evidence="8" id="KW-0393">Immunoglobulin domain</keyword>
<dbReference type="GeneTree" id="ENSGT00940000162700"/>
<dbReference type="InterPro" id="IPR036179">
    <property type="entry name" value="Ig-like_dom_sf"/>
</dbReference>
<evidence type="ECO:0000256" key="1">
    <source>
        <dbReference type="ARBA" id="ARBA00004479"/>
    </source>
</evidence>
<keyword evidence="3 9" id="KW-0732">Signal</keyword>
<feature type="domain" description="Ig-like" evidence="10">
    <location>
        <begin position="124"/>
        <end position="211"/>
    </location>
</feature>